<evidence type="ECO:0000256" key="2">
    <source>
        <dbReference type="ARBA" id="ARBA00022490"/>
    </source>
</evidence>
<feature type="region of interest" description="Disordered" evidence="6">
    <location>
        <begin position="265"/>
        <end position="296"/>
    </location>
</feature>
<feature type="coiled-coil region" evidence="5">
    <location>
        <begin position="1359"/>
        <end position="1540"/>
    </location>
</feature>
<dbReference type="InterPro" id="IPR051841">
    <property type="entry name" value="MT-Golgi_org_protein"/>
</dbReference>
<evidence type="ECO:0000256" key="1">
    <source>
        <dbReference type="ARBA" id="ARBA00004496"/>
    </source>
</evidence>
<dbReference type="OrthoDB" id="1926336at2759"/>
<feature type="coiled-coil region" evidence="5">
    <location>
        <begin position="775"/>
        <end position="802"/>
    </location>
</feature>
<feature type="coiled-coil region" evidence="5">
    <location>
        <begin position="1217"/>
        <end position="1251"/>
    </location>
</feature>
<evidence type="ECO:0000256" key="3">
    <source>
        <dbReference type="ARBA" id="ARBA00022553"/>
    </source>
</evidence>
<protein>
    <submittedName>
        <fullName evidence="7">GRIP and coiled-coil domain-containing protein 2</fullName>
    </submittedName>
</protein>
<dbReference type="Proteomes" id="UP000727407">
    <property type="component" value="Unassembled WGS sequence"/>
</dbReference>
<keyword evidence="4 5" id="KW-0175">Coiled coil</keyword>
<dbReference type="Gene3D" id="1.10.287.1490">
    <property type="match status" value="1"/>
</dbReference>
<feature type="coiled-coil region" evidence="5">
    <location>
        <begin position="996"/>
        <end position="1037"/>
    </location>
</feature>
<feature type="coiled-coil region" evidence="5">
    <location>
        <begin position="1566"/>
        <end position="1764"/>
    </location>
</feature>
<proteinExistence type="predicted"/>
<dbReference type="GO" id="GO:0034499">
    <property type="term" value="P:late endosome to Golgi transport"/>
    <property type="evidence" value="ECO:0007669"/>
    <property type="project" value="TreeGrafter"/>
</dbReference>
<feature type="region of interest" description="Disordered" evidence="6">
    <location>
        <begin position="1328"/>
        <end position="1357"/>
    </location>
</feature>
<dbReference type="EMBL" id="QNUK01000901">
    <property type="protein sequence ID" value="KAF5888892.1"/>
    <property type="molecule type" value="Genomic_DNA"/>
</dbReference>
<dbReference type="GO" id="GO:0005794">
    <property type="term" value="C:Golgi apparatus"/>
    <property type="evidence" value="ECO:0007669"/>
    <property type="project" value="TreeGrafter"/>
</dbReference>
<keyword evidence="2" id="KW-0963">Cytoplasm</keyword>
<feature type="region of interest" description="Disordered" evidence="6">
    <location>
        <begin position="1921"/>
        <end position="1999"/>
    </location>
</feature>
<evidence type="ECO:0000313" key="8">
    <source>
        <dbReference type="Proteomes" id="UP000727407"/>
    </source>
</evidence>
<evidence type="ECO:0000256" key="4">
    <source>
        <dbReference type="ARBA" id="ARBA00023054"/>
    </source>
</evidence>
<feature type="coiled-coil region" evidence="5">
    <location>
        <begin position="158"/>
        <end position="221"/>
    </location>
</feature>
<comment type="caution">
    <text evidence="7">The sequence shown here is derived from an EMBL/GenBank/DDBJ whole genome shotgun (WGS) entry which is preliminary data.</text>
</comment>
<evidence type="ECO:0000256" key="5">
    <source>
        <dbReference type="SAM" id="Coils"/>
    </source>
</evidence>
<name>A0A8J4U345_CLAMG</name>
<feature type="coiled-coil region" evidence="5">
    <location>
        <begin position="840"/>
        <end position="867"/>
    </location>
</feature>
<feature type="region of interest" description="Disordered" evidence="6">
    <location>
        <begin position="499"/>
        <end position="519"/>
    </location>
</feature>
<evidence type="ECO:0000256" key="6">
    <source>
        <dbReference type="SAM" id="MobiDB-lite"/>
    </source>
</evidence>
<dbReference type="PANTHER" id="PTHR18902:SF25">
    <property type="entry name" value="GRIP AND COILED-COIL DOMAIN-CONTAINING PROTEIN 2"/>
    <property type="match status" value="1"/>
</dbReference>
<sequence length="2073" mass="238682">MSAGKSKLDTLAKDDLIKFAKKQMAAMQKLKSKCAGLEEKVEALKANPGGTSDDSVIQELTERMDAVLLEKAETQQMLVLLRKENETLKNQREESVEKAAALQEKLHHVEMDHTEKIKHLEEQFKISETKYREELQAFKKLASENEEIQRHRLQKDFNANIEAVRQEYEHKISDLEQNLELTKKELKTENEGLQETHHITLQIKQGEIENLQETISKLSKQHEDEVSYLEEQLEISAADFDMERERLLLVQEELSEQIALKESYLQDVQEEEEDLNRRTQKPSESMEALDSPDPENEMDRLRLAVQDLQSQNTMLKEELTFLTNVKAALEGDLKHLKEEFSMEREELEFKINELQMTKEEGEICPEKEPEDVTTAKETISLEEHNQILQGLKESHTTEMKELEAYLASSSEREKEVIAQEAQDLQNKCKVLSEEKNAVVDEYEHTKEILRNIELELGDRTSEFVKKYNSMKEQAAVSVQELEEKLREKDSLIEKLECTQKEMQESSEQKPQREENIAPEDKEVHVVMMSDTENLVTLKDIVIYMEKIQEECKHAGVDTARVTLEKLKDLSGALQGALDETKCLRSSEAELESRLSQEKEQLAKDLALSNEEKAELQREHQSASHERDALRKDLEISEEKLSEARKQVCSVLAQNYSVIVHEDKDISILLEHLLSRVQEEKSTCIVLDVEKAKLEKDLGALSEERHDLKKVLEDSDRKLSETQKRVCEILEQHFSMNTVGEEDITVLLNHLLSSIHEEKKSYMMLNEEKIKLQGDLMNMVEERDELRRSVETHEGKLSDAQKRVCEILEQNYSVIMDDQQDLSVLLEHLLSRDQEEKSTCIVSNEEKLRNLEKDLQSLSVERNDLKKVLEDSGIKLSETQKHVCEILEQHFSVNMVGEEDITVLLNHLLSSIHEEKKSYMMLNEEKITLQGDLMNMVEERDELRRSVETHEGKVSDARKRVCEILEQNYSVIMDEAEDISVLLHHLLSRGQEEKSTCIVSNEEKAKLEKDLQALSEERNDLKKVLEDVEGELSDAQKRVCEILEQHYAVNTVGEEDVSVLLNHLLSSIREEKKSDNEEKMKLQGDLATVDEEKDHLKRCVETHERNLSDARKRVCEVLEQNYSVNMDEQQDLSVLLEQLLSRGQEEKSSCIVSNEEKAKLEKDLQALSEERNDLKKVVEDGERELSDAQKRVCEILEQHYAVNTVGEEDVSVLLNHLLSSIREEKKSYNEEKMKLQGDLATHERNLSDARKSVCEILEQNYSVNMEEEQDLSVLLEHLLSRVQEEKLGLAQQLDGKAVQHQQAELIDAAFLQTTGRNEVLPDTVSLQGDQNQQVEISGRSVSQEREESAVEGGAQETDDMKSLQQKLSEKESVVAHLKEELSLLQESKLSTLNENTRQIEFLEKESKEKEERLNKFKAVAVKARKELDSSRKEASRLKEDLEALRAEKDKMSDSMKAIIHGAESYKNLMIDYDKQTELLDGEKEKLEASEKLVVDLNKRLHVAVEQHQQLSSEREDLMAHIETLQSNVRQLEAQALEMHKLKSTVERDLEAERLLKEQKTKEHVCAVKEVEELHSFLQKQKQHLQQTELELEQLRKDAQQSTLLDMEMADYERLVKELNLQLSEKDRLLEEQERQTQAQREREEKLNQEIESLKSLVDVGEEKASKVKQLLVKAKKDLADAKKEEASQMIVQSSLKGELESIQQQLENYKIQSSELTADRHRLQEQLKALNDQHQKSVTSYQSQVTTLQNDLSTTKADLESIKSEYNSYKVRVHNVLKQQKNKSSTQSDGDFSKQERENMETMLEQLRSKLQESQLNAQSCNAELQQLQTEYDTLLERHNKMLQQTITKEAELRERLLSLHSENVALKSEHSQSVAQLTAQTETLRSSFREQLHHLQDEHRSTVETLQHQMNSLESQLFQLQKEPATSAAQQPSKKPQSDRKLVDLPLFEMNMAREEGEGMETTESESPSTAGTPPPSLEQLLTSPDPKHASPNPCDVGKKRTSLPCLLISRPGVTGCHFERRREDEGRLFGGDSGVRSCRPPLDREPPGTESGLQRSPEPRECFYTALSAFIQ</sequence>
<reference evidence="7" key="1">
    <citation type="submission" date="2020-07" db="EMBL/GenBank/DDBJ databases">
        <title>Clarias magur genome sequencing, assembly and annotation.</title>
        <authorList>
            <person name="Kushwaha B."/>
            <person name="Kumar R."/>
            <person name="Das P."/>
            <person name="Joshi C.G."/>
            <person name="Kumar D."/>
            <person name="Nagpure N.S."/>
            <person name="Pandey M."/>
            <person name="Agarwal S."/>
            <person name="Srivastava S."/>
            <person name="Singh M."/>
            <person name="Sahoo L."/>
            <person name="Jayasankar P."/>
            <person name="Meher P.K."/>
            <person name="Koringa P.G."/>
            <person name="Iquebal M.A."/>
            <person name="Das S.P."/>
            <person name="Bit A."/>
            <person name="Patnaik S."/>
            <person name="Patel N."/>
            <person name="Shah T.M."/>
            <person name="Hinsu A."/>
            <person name="Jena J.K."/>
        </authorList>
    </citation>
    <scope>NUCLEOTIDE SEQUENCE</scope>
    <source>
        <strain evidence="7">CIFAMagur01</strain>
        <tissue evidence="7">Testis</tissue>
    </source>
</reference>
<feature type="coiled-coil region" evidence="5">
    <location>
        <begin position="690"/>
        <end position="724"/>
    </location>
</feature>
<feature type="compositionally biased region" description="Polar residues" evidence="6">
    <location>
        <begin position="1328"/>
        <end position="1340"/>
    </location>
</feature>
<feature type="coiled-coil region" evidence="5">
    <location>
        <begin position="932"/>
        <end position="959"/>
    </location>
</feature>
<feature type="coiled-coil region" evidence="5">
    <location>
        <begin position="1149"/>
        <end position="1190"/>
    </location>
</feature>
<keyword evidence="3" id="KW-0597">Phosphoprotein</keyword>
<dbReference type="PANTHER" id="PTHR18902">
    <property type="entry name" value="NUCLEAR MITOTIC APPARATUS PROTEIN 1-RELATED"/>
    <property type="match status" value="1"/>
</dbReference>
<feature type="region of interest" description="Disordered" evidence="6">
    <location>
        <begin position="2025"/>
        <end position="2059"/>
    </location>
</feature>
<feature type="region of interest" description="Disordered" evidence="6">
    <location>
        <begin position="610"/>
        <end position="629"/>
    </location>
</feature>
<organism evidence="7 8">
    <name type="scientific">Clarias magur</name>
    <name type="common">Asian catfish</name>
    <name type="synonym">Macropteronotus magur</name>
    <dbReference type="NCBI Taxonomy" id="1594786"/>
    <lineage>
        <taxon>Eukaryota</taxon>
        <taxon>Metazoa</taxon>
        <taxon>Chordata</taxon>
        <taxon>Craniata</taxon>
        <taxon>Vertebrata</taxon>
        <taxon>Euteleostomi</taxon>
        <taxon>Actinopterygii</taxon>
        <taxon>Neopterygii</taxon>
        <taxon>Teleostei</taxon>
        <taxon>Ostariophysi</taxon>
        <taxon>Siluriformes</taxon>
        <taxon>Clariidae</taxon>
        <taxon>Clarias</taxon>
    </lineage>
</organism>
<accession>A0A8J4U345</accession>
<evidence type="ECO:0000313" key="7">
    <source>
        <dbReference type="EMBL" id="KAF5888892.1"/>
    </source>
</evidence>
<feature type="coiled-coil region" evidence="5">
    <location>
        <begin position="20"/>
        <end position="105"/>
    </location>
</feature>
<keyword evidence="8" id="KW-1185">Reference proteome</keyword>
<comment type="subcellular location">
    <subcellularLocation>
        <location evidence="1">Cytoplasm</location>
    </subcellularLocation>
</comment>
<feature type="coiled-coil region" evidence="5">
    <location>
        <begin position="1792"/>
        <end position="1855"/>
    </location>
</feature>
<gene>
    <name evidence="7" type="ORF">DAT39_021406</name>
</gene>